<dbReference type="PANTHER" id="PTHR11927">
    <property type="entry name" value="GALACTOSIDE 2-L-FUCOSYLTRANSFERASE"/>
    <property type="match status" value="1"/>
</dbReference>
<gene>
    <name evidence="3" type="ORF">QNI16_21835</name>
</gene>
<comment type="caution">
    <text evidence="3">The sequence shown here is derived from an EMBL/GenBank/DDBJ whole genome shotgun (WGS) entry which is preliminary data.</text>
</comment>
<keyword evidence="2" id="KW-0808">Transferase</keyword>
<dbReference type="Proteomes" id="UP001241110">
    <property type="component" value="Unassembled WGS sequence"/>
</dbReference>
<proteinExistence type="predicted"/>
<evidence type="ECO:0000256" key="1">
    <source>
        <dbReference type="ARBA" id="ARBA00022676"/>
    </source>
</evidence>
<dbReference type="Gene3D" id="3.40.50.11350">
    <property type="match status" value="1"/>
</dbReference>
<name>A0AAE3UAW7_9BACT</name>
<organism evidence="3 4">
    <name type="scientific">Xanthocytophaga flava</name>
    <dbReference type="NCBI Taxonomy" id="3048013"/>
    <lineage>
        <taxon>Bacteria</taxon>
        <taxon>Pseudomonadati</taxon>
        <taxon>Bacteroidota</taxon>
        <taxon>Cytophagia</taxon>
        <taxon>Cytophagales</taxon>
        <taxon>Rhodocytophagaceae</taxon>
        <taxon>Xanthocytophaga</taxon>
    </lineage>
</organism>
<accession>A0AAE3UAW7</accession>
<evidence type="ECO:0000256" key="2">
    <source>
        <dbReference type="ARBA" id="ARBA00022679"/>
    </source>
</evidence>
<dbReference type="GO" id="GO:0005975">
    <property type="term" value="P:carbohydrate metabolic process"/>
    <property type="evidence" value="ECO:0007669"/>
    <property type="project" value="InterPro"/>
</dbReference>
<dbReference type="RefSeq" id="WP_313982761.1">
    <property type="nucleotide sequence ID" value="NZ_JASJOS010000010.1"/>
</dbReference>
<dbReference type="PANTHER" id="PTHR11927:SF9">
    <property type="entry name" value="L-FUCOSYLTRANSFERASE"/>
    <property type="match status" value="1"/>
</dbReference>
<dbReference type="CDD" id="cd11301">
    <property type="entry name" value="Fut1_Fut2_like"/>
    <property type="match status" value="1"/>
</dbReference>
<evidence type="ECO:0000313" key="3">
    <source>
        <dbReference type="EMBL" id="MDJ1483154.1"/>
    </source>
</evidence>
<dbReference type="Pfam" id="PF01531">
    <property type="entry name" value="Glyco_transf_11"/>
    <property type="match status" value="1"/>
</dbReference>
<sequence length="291" mass="34691">MIIVRLNGGLGNQLFQYALGKTLSILHQTPFKIDITWYKKGIRQYELRYFTINENIATDEDIALTTRITQRWTHRLDRNLIQPLLPYYKRHVVVEKHFNFDPNILKVNSSAYLNGYWQNETYFKKIEEILRKDLQFKEPLDQQNRIISESILQQNAVSLHVRRGDYVSNPEYQQVFGTCGIDYYEKAIRWIGENVENPHFFLFSDDIPWVIKNINIPFPFTIIDHNKGDKSYRDMQLMSKCKHHIIANSTFSWWGAWLNPDKRKKVIAPAKWANIETERSNYIVPTNWYKI</sequence>
<keyword evidence="1" id="KW-0328">Glycosyltransferase</keyword>
<dbReference type="EMBL" id="JASJOS010000010">
    <property type="protein sequence ID" value="MDJ1483154.1"/>
    <property type="molecule type" value="Genomic_DNA"/>
</dbReference>
<dbReference type="AlphaFoldDB" id="A0AAE3UAW7"/>
<dbReference type="InterPro" id="IPR002516">
    <property type="entry name" value="Glyco_trans_11"/>
</dbReference>
<dbReference type="GO" id="GO:0008107">
    <property type="term" value="F:galactoside 2-alpha-L-fucosyltransferase activity"/>
    <property type="evidence" value="ECO:0007669"/>
    <property type="project" value="InterPro"/>
</dbReference>
<evidence type="ECO:0000313" key="4">
    <source>
        <dbReference type="Proteomes" id="UP001241110"/>
    </source>
</evidence>
<reference evidence="3" key="1">
    <citation type="submission" date="2023-05" db="EMBL/GenBank/DDBJ databases">
        <authorList>
            <person name="Zhang X."/>
        </authorList>
    </citation>
    <scope>NUCLEOTIDE SEQUENCE</scope>
    <source>
        <strain evidence="3">YF14B1</strain>
    </source>
</reference>
<protein>
    <submittedName>
        <fullName evidence="3">Alpha-1,2-fucosyltransferase</fullName>
    </submittedName>
</protein>
<dbReference type="GO" id="GO:0016020">
    <property type="term" value="C:membrane"/>
    <property type="evidence" value="ECO:0007669"/>
    <property type="project" value="InterPro"/>
</dbReference>